<evidence type="ECO:0000259" key="1">
    <source>
        <dbReference type="PROSITE" id="PS50943"/>
    </source>
</evidence>
<organism evidence="2 3">
    <name type="scientific">Paramaledivibacter caminithermalis (strain DSM 15212 / CIP 107654 / DViRD3)</name>
    <name type="common">Clostridium caminithermale</name>
    <dbReference type="NCBI Taxonomy" id="1121301"/>
    <lineage>
        <taxon>Bacteria</taxon>
        <taxon>Bacillati</taxon>
        <taxon>Bacillota</taxon>
        <taxon>Clostridia</taxon>
        <taxon>Peptostreptococcales</taxon>
        <taxon>Caminicellaceae</taxon>
        <taxon>Paramaledivibacter</taxon>
    </lineage>
</organism>
<name>A0A1M6K3S9_PARC5</name>
<dbReference type="AlphaFoldDB" id="A0A1M6K3S9"/>
<dbReference type="Pfam" id="PF01381">
    <property type="entry name" value="HTH_3"/>
    <property type="match status" value="1"/>
</dbReference>
<evidence type="ECO:0000313" key="2">
    <source>
        <dbReference type="EMBL" id="SHJ53569.1"/>
    </source>
</evidence>
<feature type="domain" description="HTH cro/C1-type" evidence="1">
    <location>
        <begin position="41"/>
        <end position="93"/>
    </location>
</feature>
<gene>
    <name evidence="2" type="ORF">SAMN02745912_00246</name>
</gene>
<dbReference type="STRING" id="1121301.SAMN02745912_00246"/>
<dbReference type="EMBL" id="FRAG01000002">
    <property type="protein sequence ID" value="SHJ53569.1"/>
    <property type="molecule type" value="Genomic_DNA"/>
</dbReference>
<dbReference type="InterPro" id="IPR001387">
    <property type="entry name" value="Cro/C1-type_HTH"/>
</dbReference>
<evidence type="ECO:0000313" key="3">
    <source>
        <dbReference type="Proteomes" id="UP000184465"/>
    </source>
</evidence>
<reference evidence="2 3" key="1">
    <citation type="submission" date="2016-11" db="EMBL/GenBank/DDBJ databases">
        <authorList>
            <person name="Jaros S."/>
            <person name="Januszkiewicz K."/>
            <person name="Wedrychowicz H."/>
        </authorList>
    </citation>
    <scope>NUCLEOTIDE SEQUENCE [LARGE SCALE GENOMIC DNA]</scope>
    <source>
        <strain evidence="2 3">DSM 15212</strain>
    </source>
</reference>
<dbReference type="OrthoDB" id="1955333at2"/>
<dbReference type="GO" id="GO:0003677">
    <property type="term" value="F:DNA binding"/>
    <property type="evidence" value="ECO:0007669"/>
    <property type="project" value="InterPro"/>
</dbReference>
<dbReference type="Proteomes" id="UP000184465">
    <property type="component" value="Unassembled WGS sequence"/>
</dbReference>
<accession>A0A1M6K3S9</accession>
<keyword evidence="3" id="KW-1185">Reference proteome</keyword>
<dbReference type="RefSeq" id="WP_073146563.1">
    <property type="nucleotide sequence ID" value="NZ_FRAG01000002.1"/>
</dbReference>
<sequence>MPFVKADIKQEIEEMKKNDRDFAKAYNVIEEEYRLIEEAINLRKNIGISQCKVAEETGLTQQMVSRIEKVGNSPTLRNFLRYLDGIGLEIKIKKKASLG</sequence>
<dbReference type="InterPro" id="IPR010982">
    <property type="entry name" value="Lambda_DNA-bd_dom_sf"/>
</dbReference>
<proteinExistence type="predicted"/>
<protein>
    <submittedName>
        <fullName evidence="2">Helix-turn-helix domain-containing protein</fullName>
    </submittedName>
</protein>
<dbReference type="SMART" id="SM00530">
    <property type="entry name" value="HTH_XRE"/>
    <property type="match status" value="1"/>
</dbReference>
<dbReference type="Gene3D" id="1.10.260.40">
    <property type="entry name" value="lambda repressor-like DNA-binding domains"/>
    <property type="match status" value="1"/>
</dbReference>
<dbReference type="CDD" id="cd00093">
    <property type="entry name" value="HTH_XRE"/>
    <property type="match status" value="1"/>
</dbReference>
<dbReference type="PROSITE" id="PS50943">
    <property type="entry name" value="HTH_CROC1"/>
    <property type="match status" value="1"/>
</dbReference>
<dbReference type="SUPFAM" id="SSF47413">
    <property type="entry name" value="lambda repressor-like DNA-binding domains"/>
    <property type="match status" value="1"/>
</dbReference>